<dbReference type="RefSeq" id="WP_163664714.1">
    <property type="nucleotide sequence ID" value="NZ_QXHD01000004.1"/>
</dbReference>
<keyword evidence="2" id="KW-1185">Reference proteome</keyword>
<comment type="caution">
    <text evidence="1">The sequence shown here is derived from an EMBL/GenBank/DDBJ whole genome shotgun (WGS) entry which is preliminary data.</text>
</comment>
<dbReference type="AlphaFoldDB" id="A0A6M0RHJ9"/>
<evidence type="ECO:0000313" key="2">
    <source>
        <dbReference type="Proteomes" id="UP000481033"/>
    </source>
</evidence>
<dbReference type="Proteomes" id="UP000481033">
    <property type="component" value="Unassembled WGS sequence"/>
</dbReference>
<organism evidence="1 2">
    <name type="scientific">Adonisia turfae CCMR0081</name>
    <dbReference type="NCBI Taxonomy" id="2292702"/>
    <lineage>
        <taxon>Bacteria</taxon>
        <taxon>Bacillati</taxon>
        <taxon>Cyanobacteriota</taxon>
        <taxon>Adonisia</taxon>
        <taxon>Adonisia turfae</taxon>
    </lineage>
</organism>
<evidence type="ECO:0000313" key="1">
    <source>
        <dbReference type="EMBL" id="NEZ55757.1"/>
    </source>
</evidence>
<proteinExistence type="predicted"/>
<sequence>MTDYPDQVKIFHQALYRFRGVMEVNTGLKPLNKIPLEDYGLPGKMGDLPHALLLRTQGGLPNEAWANTDVILSYDRAGWLTLEFLAWWVREQSRNGEQIQMRPQALSPLVGEDIQLGQTLKFVIDHFCLLSNKNPEDMLALLATHGKSLNTAISNHVDILGDLLVEEPVDPNIRDPEQ</sequence>
<gene>
    <name evidence="1" type="ORF">DXZ20_08740</name>
</gene>
<protein>
    <submittedName>
        <fullName evidence="1">Uncharacterized protein</fullName>
    </submittedName>
</protein>
<name>A0A6M0RHJ9_9CYAN</name>
<accession>A0A6M0RHJ9</accession>
<dbReference type="EMBL" id="QXHD01000004">
    <property type="protein sequence ID" value="NEZ55757.1"/>
    <property type="molecule type" value="Genomic_DNA"/>
</dbReference>
<reference evidence="1 2" key="1">
    <citation type="journal article" date="2020" name="Microb. Ecol.">
        <title>Ecogenomics of the Marine Benthic Filamentous Cyanobacterium Adonisia.</title>
        <authorList>
            <person name="Walter J.M."/>
            <person name="Coutinho F.H."/>
            <person name="Leomil L."/>
            <person name="Hargreaves P.I."/>
            <person name="Campeao M.E."/>
            <person name="Vieira V.V."/>
            <person name="Silva B.S."/>
            <person name="Fistarol G.O."/>
            <person name="Salomon P.S."/>
            <person name="Sawabe T."/>
            <person name="Mino S."/>
            <person name="Hosokawa M."/>
            <person name="Miyashita H."/>
            <person name="Maruyama F."/>
            <person name="van Verk M.C."/>
            <person name="Dutilh B.E."/>
            <person name="Thompson C.C."/>
            <person name="Thompson F.L."/>
        </authorList>
    </citation>
    <scope>NUCLEOTIDE SEQUENCE [LARGE SCALE GENOMIC DNA]</scope>
    <source>
        <strain evidence="1 2">CCMR0081</strain>
    </source>
</reference>